<reference evidence="1" key="1">
    <citation type="submission" date="2020-05" db="EMBL/GenBank/DDBJ databases">
        <authorList>
            <person name="Chiriac C."/>
            <person name="Salcher M."/>
            <person name="Ghai R."/>
            <person name="Kavagutti S V."/>
        </authorList>
    </citation>
    <scope>NUCLEOTIDE SEQUENCE</scope>
</reference>
<sequence>MRTTRVLPIALASALALASTGCGSGFERDEPQTAARDFLSDVLATNNGQRACDFMTQRAQRIFAGDQPGASCREVIERAQLVGDGDELRVDTTGEVKDLEYSTEKSGEDKAVVTVKTNGGPTLRLTLAHSEGLGNLYEAPTPWRITGGAEPLIKGS</sequence>
<dbReference type="AlphaFoldDB" id="A0A6J7GXM5"/>
<name>A0A6J7GXM5_9ZZZZ</name>
<evidence type="ECO:0000313" key="1">
    <source>
        <dbReference type="EMBL" id="CAB4911498.1"/>
    </source>
</evidence>
<accession>A0A6J7GXM5</accession>
<protein>
    <submittedName>
        <fullName evidence="1">Unannotated protein</fullName>
    </submittedName>
</protein>
<gene>
    <name evidence="1" type="ORF">UFOPK3564_01276</name>
</gene>
<dbReference type="EMBL" id="CAFBMK010000059">
    <property type="protein sequence ID" value="CAB4911498.1"/>
    <property type="molecule type" value="Genomic_DNA"/>
</dbReference>
<organism evidence="1">
    <name type="scientific">freshwater metagenome</name>
    <dbReference type="NCBI Taxonomy" id="449393"/>
    <lineage>
        <taxon>unclassified sequences</taxon>
        <taxon>metagenomes</taxon>
        <taxon>ecological metagenomes</taxon>
    </lineage>
</organism>
<proteinExistence type="predicted"/>
<dbReference type="PROSITE" id="PS51257">
    <property type="entry name" value="PROKAR_LIPOPROTEIN"/>
    <property type="match status" value="1"/>
</dbReference>